<dbReference type="Proteomes" id="UP000807159">
    <property type="component" value="Chromosome 4"/>
</dbReference>
<evidence type="ECO:0000313" key="4">
    <source>
        <dbReference type="EMBL" id="KAH8512257.1"/>
    </source>
</evidence>
<gene>
    <name evidence="4" type="ORF">H0E87_009468</name>
</gene>
<protein>
    <submittedName>
        <fullName evidence="4">Uncharacterized protein</fullName>
    </submittedName>
</protein>
<dbReference type="InterPro" id="IPR002160">
    <property type="entry name" value="Prot_inh_Kunz-lg"/>
</dbReference>
<dbReference type="EMBL" id="JACEGQ020000004">
    <property type="protein sequence ID" value="KAH8512257.1"/>
    <property type="molecule type" value="Genomic_DNA"/>
</dbReference>
<organism evidence="4 5">
    <name type="scientific">Populus deltoides</name>
    <name type="common">Eastern poplar</name>
    <name type="synonym">Eastern cottonwood</name>
    <dbReference type="NCBI Taxonomy" id="3696"/>
    <lineage>
        <taxon>Eukaryota</taxon>
        <taxon>Viridiplantae</taxon>
        <taxon>Streptophyta</taxon>
        <taxon>Embryophyta</taxon>
        <taxon>Tracheophyta</taxon>
        <taxon>Spermatophyta</taxon>
        <taxon>Magnoliopsida</taxon>
        <taxon>eudicotyledons</taxon>
        <taxon>Gunneridae</taxon>
        <taxon>Pentapetalae</taxon>
        <taxon>rosids</taxon>
        <taxon>fabids</taxon>
        <taxon>Malpighiales</taxon>
        <taxon>Salicaceae</taxon>
        <taxon>Saliceae</taxon>
        <taxon>Populus</taxon>
    </lineage>
</organism>
<dbReference type="Pfam" id="PF00197">
    <property type="entry name" value="Kunitz_legume"/>
    <property type="match status" value="2"/>
</dbReference>
<dbReference type="PANTHER" id="PTHR33107">
    <property type="entry name" value="KUNITZ TRYPSIN INHIBITOR 2"/>
    <property type="match status" value="1"/>
</dbReference>
<evidence type="ECO:0000256" key="2">
    <source>
        <dbReference type="ARBA" id="ARBA00023157"/>
    </source>
</evidence>
<dbReference type="InterPro" id="IPR011065">
    <property type="entry name" value="Kunitz_inhibitor_STI-like_sf"/>
</dbReference>
<dbReference type="AlphaFoldDB" id="A0A8T2Z4D9"/>
<dbReference type="SUPFAM" id="SSF50386">
    <property type="entry name" value="STI-like"/>
    <property type="match status" value="2"/>
</dbReference>
<keyword evidence="5" id="KW-1185">Reference proteome</keyword>
<keyword evidence="2" id="KW-1015">Disulfide bond</keyword>
<dbReference type="Gene3D" id="2.80.10.50">
    <property type="match status" value="2"/>
</dbReference>
<dbReference type="SMART" id="SM00452">
    <property type="entry name" value="STI"/>
    <property type="match status" value="2"/>
</dbReference>
<evidence type="ECO:0000256" key="1">
    <source>
        <dbReference type="ARBA" id="ARBA00005440"/>
    </source>
</evidence>
<comment type="caution">
    <text evidence="4">The sequence shown here is derived from an EMBL/GenBank/DDBJ whole genome shotgun (WGS) entry which is preliminary data.</text>
</comment>
<evidence type="ECO:0000313" key="5">
    <source>
        <dbReference type="Proteomes" id="UP000807159"/>
    </source>
</evidence>
<dbReference type="CDD" id="cd23367">
    <property type="entry name" value="beta-trefoil_STI_KPI104-like"/>
    <property type="match status" value="1"/>
</dbReference>
<reference evidence="4" key="1">
    <citation type="journal article" date="2021" name="J. Hered.">
        <title>Genome Assembly of Salicaceae Populus deltoides (Eastern Cottonwood) I-69 Based on Nanopore Sequencing and Hi-C Technologies.</title>
        <authorList>
            <person name="Bai S."/>
            <person name="Wu H."/>
            <person name="Zhang J."/>
            <person name="Pan Z."/>
            <person name="Zhao W."/>
            <person name="Li Z."/>
            <person name="Tong C."/>
        </authorList>
    </citation>
    <scope>NUCLEOTIDE SEQUENCE</scope>
    <source>
        <tissue evidence="4">Leaf</tissue>
    </source>
</reference>
<accession>A0A8T2Z4D9</accession>
<dbReference type="GO" id="GO:0004866">
    <property type="term" value="F:endopeptidase inhibitor activity"/>
    <property type="evidence" value="ECO:0007669"/>
    <property type="project" value="InterPro"/>
</dbReference>
<feature type="region of interest" description="Disordered" evidence="3">
    <location>
        <begin position="1"/>
        <end position="22"/>
    </location>
</feature>
<name>A0A8T2Z4D9_POPDE</name>
<comment type="similarity">
    <text evidence="1">Belongs to the protease inhibitor I3 (leguminous Kunitz-type inhibitor) family.</text>
</comment>
<dbReference type="PANTHER" id="PTHR33107:SF81">
    <property type="entry name" value="TRYPSIN INHIBITOR A"/>
    <property type="match status" value="1"/>
</dbReference>
<sequence>MAICSLAQPADDQSPPVLDTSGQPLETGVEYYILPGITDVAGGLTLVNRNGISCPFYVGQEPLASAEPNGTSVIFTPYTSGETIIRESRDLSVQFQALTICIQSTAWRVGEEDPETGRRFIVTAGDKSYFRIDNNGGVYSFSWCPTESCPTCDRPSPPVLDTSGQPLETGVEYYILPGITDVAGGLTLVNRNGISCPFYVGQEPLASAEPNGTSVIFTPYTSGETIIRESRDLSVQFQALTICIQSTAWRVGEEDPETGRRFIVTAGDKSYFRIDNNGGVYSFSWCPTESCPTCDRPRCGSAGILIEDDKRLLALDGPAFPFVFTRA</sequence>
<evidence type="ECO:0000256" key="3">
    <source>
        <dbReference type="SAM" id="MobiDB-lite"/>
    </source>
</evidence>
<proteinExistence type="inferred from homology"/>